<dbReference type="SUPFAM" id="SSF52172">
    <property type="entry name" value="CheY-like"/>
    <property type="match status" value="1"/>
</dbReference>
<dbReference type="CDD" id="cd06170">
    <property type="entry name" value="LuxR_C_like"/>
    <property type="match status" value="1"/>
</dbReference>
<dbReference type="InterPro" id="IPR036388">
    <property type="entry name" value="WH-like_DNA-bd_sf"/>
</dbReference>
<dbReference type="Gene3D" id="3.40.50.2300">
    <property type="match status" value="1"/>
</dbReference>
<dbReference type="SUPFAM" id="SSF46894">
    <property type="entry name" value="C-terminal effector domain of the bipartite response regulators"/>
    <property type="match status" value="1"/>
</dbReference>
<protein>
    <submittedName>
        <fullName evidence="5">LuxR C-terminal-related transcriptional regulator</fullName>
    </submittedName>
</protein>
<dbReference type="PRINTS" id="PR00038">
    <property type="entry name" value="HTHLUXR"/>
</dbReference>
<dbReference type="Proteomes" id="UP001199469">
    <property type="component" value="Unassembled WGS sequence"/>
</dbReference>
<dbReference type="InterPro" id="IPR011006">
    <property type="entry name" value="CheY-like_superfamily"/>
</dbReference>
<keyword evidence="3" id="KW-0804">Transcription</keyword>
<reference evidence="5 6" key="1">
    <citation type="submission" date="2021-11" db="EMBL/GenBank/DDBJ databases">
        <title>Draft genome sequence of Actinomycetospora sp. SF1 isolated from the rhizosphere soil.</title>
        <authorList>
            <person name="Duangmal K."/>
            <person name="Chantavorakit T."/>
        </authorList>
    </citation>
    <scope>NUCLEOTIDE SEQUENCE [LARGE SCALE GENOMIC DNA]</scope>
    <source>
        <strain evidence="5 6">TBRC 5722</strain>
    </source>
</reference>
<keyword evidence="1" id="KW-0805">Transcription regulation</keyword>
<organism evidence="5 6">
    <name type="scientific">Actinomycetospora endophytica</name>
    <dbReference type="NCBI Taxonomy" id="2291215"/>
    <lineage>
        <taxon>Bacteria</taxon>
        <taxon>Bacillati</taxon>
        <taxon>Actinomycetota</taxon>
        <taxon>Actinomycetes</taxon>
        <taxon>Pseudonocardiales</taxon>
        <taxon>Pseudonocardiaceae</taxon>
        <taxon>Actinomycetospora</taxon>
    </lineage>
</organism>
<dbReference type="Pfam" id="PF00196">
    <property type="entry name" value="GerE"/>
    <property type="match status" value="1"/>
</dbReference>
<evidence type="ECO:0000256" key="1">
    <source>
        <dbReference type="ARBA" id="ARBA00023015"/>
    </source>
</evidence>
<evidence type="ECO:0000256" key="3">
    <source>
        <dbReference type="ARBA" id="ARBA00023163"/>
    </source>
</evidence>
<dbReference type="InterPro" id="IPR016032">
    <property type="entry name" value="Sig_transdc_resp-reg_C-effctor"/>
</dbReference>
<evidence type="ECO:0000313" key="6">
    <source>
        <dbReference type="Proteomes" id="UP001199469"/>
    </source>
</evidence>
<name>A0ABS8P7I1_9PSEU</name>
<dbReference type="SMART" id="SM00421">
    <property type="entry name" value="HTH_LUXR"/>
    <property type="match status" value="1"/>
</dbReference>
<dbReference type="Gene3D" id="1.10.10.10">
    <property type="entry name" value="Winged helix-like DNA-binding domain superfamily/Winged helix DNA-binding domain"/>
    <property type="match status" value="1"/>
</dbReference>
<evidence type="ECO:0000256" key="2">
    <source>
        <dbReference type="ARBA" id="ARBA00023125"/>
    </source>
</evidence>
<proteinExistence type="predicted"/>
<gene>
    <name evidence="5" type="ORF">LQ327_12580</name>
</gene>
<dbReference type="PROSITE" id="PS00622">
    <property type="entry name" value="HTH_LUXR_1"/>
    <property type="match status" value="1"/>
</dbReference>
<evidence type="ECO:0000259" key="4">
    <source>
        <dbReference type="PROSITE" id="PS50043"/>
    </source>
</evidence>
<dbReference type="PANTHER" id="PTHR44688">
    <property type="entry name" value="DNA-BINDING TRANSCRIPTIONAL ACTIVATOR DEVR_DOSR"/>
    <property type="match status" value="1"/>
</dbReference>
<dbReference type="EMBL" id="JAJNDB010000002">
    <property type="protein sequence ID" value="MCD2194211.1"/>
    <property type="molecule type" value="Genomic_DNA"/>
</dbReference>
<dbReference type="PROSITE" id="PS50043">
    <property type="entry name" value="HTH_LUXR_2"/>
    <property type="match status" value="1"/>
</dbReference>
<accession>A0ABS8P7I1</accession>
<dbReference type="RefSeq" id="WP_230733983.1">
    <property type="nucleotide sequence ID" value="NZ_JAJNDB010000002.1"/>
</dbReference>
<dbReference type="PANTHER" id="PTHR44688:SF16">
    <property type="entry name" value="DNA-BINDING TRANSCRIPTIONAL ACTIVATOR DEVR_DOSR"/>
    <property type="match status" value="1"/>
</dbReference>
<feature type="domain" description="HTH luxR-type" evidence="4">
    <location>
        <begin position="149"/>
        <end position="214"/>
    </location>
</feature>
<dbReference type="InterPro" id="IPR000792">
    <property type="entry name" value="Tscrpt_reg_LuxR_C"/>
</dbReference>
<comment type="caution">
    <text evidence="5">The sequence shown here is derived from an EMBL/GenBank/DDBJ whole genome shotgun (WGS) entry which is preliminary data.</text>
</comment>
<keyword evidence="6" id="KW-1185">Reference proteome</keyword>
<evidence type="ECO:0000313" key="5">
    <source>
        <dbReference type="EMBL" id="MCD2194211.1"/>
    </source>
</evidence>
<sequence length="219" mass="23022">MGRTCVVHDAREQARHRLELLLRAHADVDEIIATADDDDLLARAGEGPTELVVLGISRTGDPAGMVRRIREVSPTTAVLLAGAAEDAGSVAAALAAGAVGFLRWEAPRALVRTLVQVAGESSAGEDLLPLTAAGPGEDARSGEVRVDLGVQRSLGLSVREVQVLIGVGRGLTNADIGRRLYLSGQTVKTHATRLFRKLGATDRAEAVGRAWALGLFIRI</sequence>
<keyword evidence="2" id="KW-0238">DNA-binding</keyword>